<dbReference type="Proteomes" id="UP000018949">
    <property type="component" value="Unassembled WGS sequence"/>
</dbReference>
<keyword evidence="3" id="KW-1185">Reference proteome</keyword>
<gene>
    <name evidence="2" type="ORF">JCM21738_786</name>
</gene>
<reference evidence="2 3" key="1">
    <citation type="submission" date="2013-12" db="EMBL/GenBank/DDBJ databases">
        <title>NBRP : Genome information of microbial organism related human and environment.</title>
        <authorList>
            <person name="Hattori M."/>
            <person name="Oshima K."/>
            <person name="Inaba H."/>
            <person name="Suda W."/>
            <person name="Sakamoto M."/>
            <person name="Iino T."/>
            <person name="Kitahara M."/>
            <person name="Oshida Y."/>
            <person name="Iida T."/>
            <person name="Kudo T."/>
            <person name="Itoh T."/>
            <person name="Ahmed I."/>
            <person name="Ohkuma M."/>
        </authorList>
    </citation>
    <scope>NUCLEOTIDE SEQUENCE [LARGE SCALE GENOMIC DNA]</scope>
    <source>
        <strain evidence="2 3">JCM 21738</strain>
    </source>
</reference>
<comment type="caution">
    <text evidence="2">The sequence shown here is derived from an EMBL/GenBank/DDBJ whole genome shotgun (WGS) entry which is preliminary data.</text>
</comment>
<name>W4RKJ9_9BACI</name>
<evidence type="ECO:0000313" key="3">
    <source>
        <dbReference type="Proteomes" id="UP000018949"/>
    </source>
</evidence>
<organism evidence="2 3">
    <name type="scientific">Mesobacillus boroniphilus JCM 21738</name>
    <dbReference type="NCBI Taxonomy" id="1294265"/>
    <lineage>
        <taxon>Bacteria</taxon>
        <taxon>Bacillati</taxon>
        <taxon>Bacillota</taxon>
        <taxon>Bacilli</taxon>
        <taxon>Bacillales</taxon>
        <taxon>Bacillaceae</taxon>
        <taxon>Mesobacillus</taxon>
    </lineage>
</organism>
<accession>W4RKJ9</accession>
<proteinExistence type="predicted"/>
<evidence type="ECO:0000313" key="2">
    <source>
        <dbReference type="EMBL" id="GAE44104.1"/>
    </source>
</evidence>
<dbReference type="Pfam" id="PF14504">
    <property type="entry name" value="CAP_assoc_N"/>
    <property type="match status" value="1"/>
</dbReference>
<feature type="domain" description="CAP-associated" evidence="1">
    <location>
        <begin position="28"/>
        <end position="105"/>
    </location>
</feature>
<dbReference type="EMBL" id="BAUW01000005">
    <property type="protein sequence ID" value="GAE44104.1"/>
    <property type="molecule type" value="Genomic_DNA"/>
</dbReference>
<protein>
    <recommendedName>
        <fullName evidence="1">CAP-associated domain-containing protein</fullName>
    </recommendedName>
</protein>
<dbReference type="InterPro" id="IPR029410">
    <property type="entry name" value="CAP_assoc"/>
</dbReference>
<dbReference type="Gene3D" id="3.40.33.10">
    <property type="entry name" value="CAP"/>
    <property type="match status" value="1"/>
</dbReference>
<dbReference type="InterPro" id="IPR035940">
    <property type="entry name" value="CAP_sf"/>
</dbReference>
<evidence type="ECO:0000259" key="1">
    <source>
        <dbReference type="Pfam" id="PF14504"/>
    </source>
</evidence>
<dbReference type="RefSeq" id="WP_243462867.1">
    <property type="nucleotide sequence ID" value="NZ_BAUW01000005.1"/>
</dbReference>
<sequence length="109" mass="12385">MKLHLLQKKSLLACKVQAIQNQSKTIAINESKISIESKFGKEKRSTLNEYGLNWYAYHNNYKDFYMVSYINNVANGIYTNDPDFYMKGIHSGSTITEVKNALGQPVEGS</sequence>
<dbReference type="eggNOG" id="COG2340">
    <property type="taxonomic scope" value="Bacteria"/>
</dbReference>
<dbReference type="AlphaFoldDB" id="W4RKJ9"/>